<reference evidence="1" key="1">
    <citation type="journal article" date="2023" name="IMA Fungus">
        <title>Comparative genomic study of the Penicillium genus elucidates a diverse pangenome and 15 lateral gene transfer events.</title>
        <authorList>
            <person name="Petersen C."/>
            <person name="Sorensen T."/>
            <person name="Nielsen M.R."/>
            <person name="Sondergaard T.E."/>
            <person name="Sorensen J.L."/>
            <person name="Fitzpatrick D.A."/>
            <person name="Frisvad J.C."/>
            <person name="Nielsen K.L."/>
        </authorList>
    </citation>
    <scope>NUCLEOTIDE SEQUENCE</scope>
    <source>
        <strain evidence="1">IBT 15450</strain>
    </source>
</reference>
<accession>A0AAD6N412</accession>
<dbReference type="EMBL" id="JAQJZL010000015">
    <property type="protein sequence ID" value="KAJ6027478.1"/>
    <property type="molecule type" value="Genomic_DNA"/>
</dbReference>
<protein>
    <submittedName>
        <fullName evidence="1">Uncharacterized protein</fullName>
    </submittedName>
</protein>
<keyword evidence="2" id="KW-1185">Reference proteome</keyword>
<dbReference type="AlphaFoldDB" id="A0AAD6N412"/>
<evidence type="ECO:0000313" key="1">
    <source>
        <dbReference type="EMBL" id="KAJ6027478.1"/>
    </source>
</evidence>
<name>A0AAD6N412_PENCN</name>
<comment type="caution">
    <text evidence="1">The sequence shown here is derived from an EMBL/GenBank/DDBJ whole genome shotgun (WGS) entry which is preliminary data.</text>
</comment>
<proteinExistence type="predicted"/>
<evidence type="ECO:0000313" key="2">
    <source>
        <dbReference type="Proteomes" id="UP001219568"/>
    </source>
</evidence>
<organism evidence="1 2">
    <name type="scientific">Penicillium canescens</name>
    <dbReference type="NCBI Taxonomy" id="5083"/>
    <lineage>
        <taxon>Eukaryota</taxon>
        <taxon>Fungi</taxon>
        <taxon>Dikarya</taxon>
        <taxon>Ascomycota</taxon>
        <taxon>Pezizomycotina</taxon>
        <taxon>Eurotiomycetes</taxon>
        <taxon>Eurotiomycetidae</taxon>
        <taxon>Eurotiales</taxon>
        <taxon>Aspergillaceae</taxon>
        <taxon>Penicillium</taxon>
    </lineage>
</organism>
<sequence>MGIYDFDLYNHPECLNEVKKELTILSEQIKIVEGLEHARARLAATRSLDSNTLSKCDVFMRCVNDNAFKPDFALELRKLSWDGLAFCSISFEERRIRYLVRHLKASDIRTYMKNVGVSCLDRPEVSTRLNRLSAESQGKPFHEYYTTIHKEHHVSLASASAEPDDQMDDDTWPAPKPRTTAIQPGAFEFPAAPWTNIEKVFPIQVATAIRHVPPRINDPNITDCVRSRFPRGRGDGDAAIWLDIETIGIHPLLCGSGPGVLTTQIKKVFGDTVAYAIEESDLRKWEKENGLLDTTECVKVKRFCHVELRIACDTTIAQNLFS</sequence>
<reference evidence="1" key="2">
    <citation type="submission" date="2023-01" db="EMBL/GenBank/DDBJ databases">
        <authorList>
            <person name="Petersen C."/>
        </authorList>
    </citation>
    <scope>NUCLEOTIDE SEQUENCE</scope>
    <source>
        <strain evidence="1">IBT 15450</strain>
    </source>
</reference>
<dbReference type="Proteomes" id="UP001219568">
    <property type="component" value="Unassembled WGS sequence"/>
</dbReference>
<gene>
    <name evidence="1" type="ORF">N7460_012295</name>
</gene>